<dbReference type="EMBL" id="JABBWM010000030">
    <property type="protein sequence ID" value="KAG2107621.1"/>
    <property type="molecule type" value="Genomic_DNA"/>
</dbReference>
<proteinExistence type="predicted"/>
<organism evidence="2 3">
    <name type="scientific">Suillus discolor</name>
    <dbReference type="NCBI Taxonomy" id="1912936"/>
    <lineage>
        <taxon>Eukaryota</taxon>
        <taxon>Fungi</taxon>
        <taxon>Dikarya</taxon>
        <taxon>Basidiomycota</taxon>
        <taxon>Agaricomycotina</taxon>
        <taxon>Agaricomycetes</taxon>
        <taxon>Agaricomycetidae</taxon>
        <taxon>Boletales</taxon>
        <taxon>Suillineae</taxon>
        <taxon>Suillaceae</taxon>
        <taxon>Suillus</taxon>
    </lineage>
</organism>
<evidence type="ECO:0000313" key="2">
    <source>
        <dbReference type="EMBL" id="KAG2107621.1"/>
    </source>
</evidence>
<dbReference type="InterPro" id="IPR041078">
    <property type="entry name" value="Plavaka"/>
</dbReference>
<reference evidence="2" key="1">
    <citation type="journal article" date="2020" name="New Phytol.">
        <title>Comparative genomics reveals dynamic genome evolution in host specialist ectomycorrhizal fungi.</title>
        <authorList>
            <person name="Lofgren L.A."/>
            <person name="Nguyen N.H."/>
            <person name="Vilgalys R."/>
            <person name="Ruytinx J."/>
            <person name="Liao H.L."/>
            <person name="Branco S."/>
            <person name="Kuo A."/>
            <person name="LaButti K."/>
            <person name="Lipzen A."/>
            <person name="Andreopoulos W."/>
            <person name="Pangilinan J."/>
            <person name="Riley R."/>
            <person name="Hundley H."/>
            <person name="Na H."/>
            <person name="Barry K."/>
            <person name="Grigoriev I.V."/>
            <person name="Stajich J.E."/>
            <person name="Kennedy P.G."/>
        </authorList>
    </citation>
    <scope>NUCLEOTIDE SEQUENCE</scope>
    <source>
        <strain evidence="2">FC423</strain>
    </source>
</reference>
<evidence type="ECO:0000313" key="3">
    <source>
        <dbReference type="Proteomes" id="UP000823399"/>
    </source>
</evidence>
<keyword evidence="3" id="KW-1185">Reference proteome</keyword>
<dbReference type="AlphaFoldDB" id="A0A9P7F5U4"/>
<feature type="region of interest" description="Disordered" evidence="1">
    <location>
        <begin position="404"/>
        <end position="425"/>
    </location>
</feature>
<dbReference type="Pfam" id="PF18759">
    <property type="entry name" value="Plavaka"/>
    <property type="match status" value="1"/>
</dbReference>
<dbReference type="GeneID" id="64703813"/>
<feature type="region of interest" description="Disordered" evidence="1">
    <location>
        <begin position="182"/>
        <end position="209"/>
    </location>
</feature>
<dbReference type="OrthoDB" id="3208495at2759"/>
<name>A0A9P7F5U4_9AGAM</name>
<feature type="compositionally biased region" description="Polar residues" evidence="1">
    <location>
        <begin position="53"/>
        <end position="72"/>
    </location>
</feature>
<accession>A0A9P7F5U4</accession>
<comment type="caution">
    <text evidence="2">The sequence shown here is derived from an EMBL/GenBank/DDBJ whole genome shotgun (WGS) entry which is preliminary data.</text>
</comment>
<protein>
    <submittedName>
        <fullName evidence="2">Uncharacterized protein</fullName>
    </submittedName>
</protein>
<feature type="region of interest" description="Disordered" evidence="1">
    <location>
        <begin position="53"/>
        <end position="132"/>
    </location>
</feature>
<feature type="compositionally biased region" description="Low complexity" evidence="1">
    <location>
        <begin position="73"/>
        <end position="88"/>
    </location>
</feature>
<dbReference type="RefSeq" id="XP_041292352.1">
    <property type="nucleotide sequence ID" value="XM_041441554.1"/>
</dbReference>
<sequence>MSYYAPFATTQPSWIEAMMAHVQADHVSKFSTSGHGDDIPVFWEPDSLSFTDPFTTHSPTDSTIPSPSLENFSTLPSSLTSSPSTQPLRQLSGTDVSHDINSSVSATASANEEKRSRTSRTCHRGAPLEQLQTLKLSNDNTVDAPIAPIGQPNEQKGKKKYGQQAEAGRVCEGVIRARALRTTSARQTHERKIEDVDTEPDTDQENFDISLNPAPVETQKRICWEKTGTDWQTVLDIVKYADEMATLLPKKQKHAAEATKSNVSWSQSVAISRKHELNAIRQGRPAVLQVALGKGQQDNRRLARHRTSCHFYKRTSSLASRRRQDRAKEAVISNLDPRLCGTGISSVRYVRDCLSFKPIASRRLLRPVSMTRESCSSLSVAESQHHLDAENQQDSNRIAMEMDGDSGNMGEYTHSEEPAPSRGRIPRPLNDIEPSHDDLNHSDNTGILSAQVASLPARSRIQCVLLTLRDTLQTPFSSLGLCRLYPRRPSFEPDRFIPSSLLAKTSPIVVEEANSAPTVFVPPYPFPNMTIYRLMSWVNSGSHLISENKVSHLVRDVIMAEDFDCEHLENFLVRWSLQELDKDEKGRKITFPDDWLETSVTIDIPTKLKEDSPQPYTIHGFHYRPLVEVICAAFADIQARNDLFDELYTSDAWMEAQDSLQRLLKEPGCSLEHVIAGTAKAWPLYMYFGNLTKYARSSPQSGACHLVGFLPLLPDSVKDVMSCLSGISKTGMASLHAHCRRQLFHSCWEILLDDDFLSAYRHGIVLKCADRVARRIFPRIFTYSADYPEKVLIATIKDMGLCPCPRCLTPKQMFSHLGLVRDMKSHLINLRVYAMSKVIQACDFIYRCGNTVDGAKVEHTLGEGSWVPVLNQFVAKLGPFGLNPFRMLVIDFMHECELGTWKGVFTHLIRLLYALPRGSELVARLDSRFRQVPTFGNSVIRRFSNNTSEMKRLAACDFEDILQCAIPVFEGLFPTGHDAVVQSLLYRFAQWHALAKLRLHSESTAKFLEETFKQLSKKLRKFRNSTCAAFNTLELPKDKAARQ</sequence>
<gene>
    <name evidence="2" type="ORF">F5147DRAFT_774068</name>
</gene>
<dbReference type="Proteomes" id="UP000823399">
    <property type="component" value="Unassembled WGS sequence"/>
</dbReference>
<feature type="compositionally biased region" description="Acidic residues" evidence="1">
    <location>
        <begin position="196"/>
        <end position="206"/>
    </location>
</feature>
<evidence type="ECO:0000256" key="1">
    <source>
        <dbReference type="SAM" id="MobiDB-lite"/>
    </source>
</evidence>
<feature type="compositionally biased region" description="Polar residues" evidence="1">
    <location>
        <begin position="89"/>
        <end position="110"/>
    </location>
</feature>